<dbReference type="Proteomes" id="UP000290289">
    <property type="component" value="Chromosome 9"/>
</dbReference>
<keyword evidence="3" id="KW-1185">Reference proteome</keyword>
<name>A0A498J6R4_MALDO</name>
<gene>
    <name evidence="2" type="ORF">DVH24_035209</name>
</gene>
<evidence type="ECO:0000256" key="1">
    <source>
        <dbReference type="SAM" id="MobiDB-lite"/>
    </source>
</evidence>
<sequence length="98" mass="10770">MFVKIPKPTLQPIHSAAMLMKLKTISPAKFFGNTLPRPRIYTDVKFNDHGSTHLPTSSTPYFCEPIRLTDPWTASASSASSNRASSDSPHPAPIETKC</sequence>
<organism evidence="2 3">
    <name type="scientific">Malus domestica</name>
    <name type="common">Apple</name>
    <name type="synonym">Pyrus malus</name>
    <dbReference type="NCBI Taxonomy" id="3750"/>
    <lineage>
        <taxon>Eukaryota</taxon>
        <taxon>Viridiplantae</taxon>
        <taxon>Streptophyta</taxon>
        <taxon>Embryophyta</taxon>
        <taxon>Tracheophyta</taxon>
        <taxon>Spermatophyta</taxon>
        <taxon>Magnoliopsida</taxon>
        <taxon>eudicotyledons</taxon>
        <taxon>Gunneridae</taxon>
        <taxon>Pentapetalae</taxon>
        <taxon>rosids</taxon>
        <taxon>fabids</taxon>
        <taxon>Rosales</taxon>
        <taxon>Rosaceae</taxon>
        <taxon>Amygdaloideae</taxon>
        <taxon>Maleae</taxon>
        <taxon>Malus</taxon>
    </lineage>
</organism>
<dbReference type="AlphaFoldDB" id="A0A498J6R4"/>
<feature type="compositionally biased region" description="Low complexity" evidence="1">
    <location>
        <begin position="74"/>
        <end position="88"/>
    </location>
</feature>
<comment type="caution">
    <text evidence="2">The sequence shown here is derived from an EMBL/GenBank/DDBJ whole genome shotgun (WGS) entry which is preliminary data.</text>
</comment>
<accession>A0A498J6R4</accession>
<protein>
    <submittedName>
        <fullName evidence="2">Uncharacterized protein</fullName>
    </submittedName>
</protein>
<reference evidence="2 3" key="1">
    <citation type="submission" date="2018-10" db="EMBL/GenBank/DDBJ databases">
        <title>A high-quality apple genome assembly.</title>
        <authorList>
            <person name="Hu J."/>
        </authorList>
    </citation>
    <scope>NUCLEOTIDE SEQUENCE [LARGE SCALE GENOMIC DNA]</scope>
    <source>
        <strain evidence="3">cv. HFTH1</strain>
        <tissue evidence="2">Young leaf</tissue>
    </source>
</reference>
<evidence type="ECO:0000313" key="3">
    <source>
        <dbReference type="Proteomes" id="UP000290289"/>
    </source>
</evidence>
<dbReference type="EMBL" id="RDQH01000335">
    <property type="protein sequence ID" value="RXH90445.1"/>
    <property type="molecule type" value="Genomic_DNA"/>
</dbReference>
<evidence type="ECO:0000313" key="2">
    <source>
        <dbReference type="EMBL" id="RXH90445.1"/>
    </source>
</evidence>
<feature type="region of interest" description="Disordered" evidence="1">
    <location>
        <begin position="74"/>
        <end position="98"/>
    </location>
</feature>
<proteinExistence type="predicted"/>